<dbReference type="RefSeq" id="WP_092725599.1">
    <property type="nucleotide sequence ID" value="NZ_FNNO01000014.1"/>
</dbReference>
<gene>
    <name evidence="9" type="ORF">SAMN05444410_1146</name>
</gene>
<keyword evidence="10" id="KW-1185">Reference proteome</keyword>
<evidence type="ECO:0000259" key="8">
    <source>
        <dbReference type="Pfam" id="PF04116"/>
    </source>
</evidence>
<feature type="transmembrane region" description="Helical" evidence="7">
    <location>
        <begin position="150"/>
        <end position="170"/>
    </location>
</feature>
<evidence type="ECO:0000256" key="4">
    <source>
        <dbReference type="ARBA" id="ARBA00023002"/>
    </source>
</evidence>
<keyword evidence="2 7" id="KW-0812">Transmembrane</keyword>
<dbReference type="Proteomes" id="UP000198711">
    <property type="component" value="Unassembled WGS sequence"/>
</dbReference>
<comment type="subcellular location">
    <subcellularLocation>
        <location evidence="1">Endomembrane system</location>
        <topology evidence="1">Multi-pass membrane protein</topology>
    </subcellularLocation>
</comment>
<dbReference type="GO" id="GO:0016020">
    <property type="term" value="C:membrane"/>
    <property type="evidence" value="ECO:0007669"/>
    <property type="project" value="GOC"/>
</dbReference>
<name>A0A8X8IHC4_9BACT</name>
<dbReference type="InterPro" id="IPR006694">
    <property type="entry name" value="Fatty_acid_hydroxylase"/>
</dbReference>
<keyword evidence="4" id="KW-0560">Oxidoreductase</keyword>
<feature type="transmembrane region" description="Helical" evidence="7">
    <location>
        <begin position="50"/>
        <end position="70"/>
    </location>
</feature>
<protein>
    <submittedName>
        <fullName evidence="9">Sterol desaturase/sphingolipid hydroxylase, fatty acid hydroxylase superfamily</fullName>
    </submittedName>
</protein>
<sequence length="273" mass="31970">MLENLVHYFNHIPSLHRTLILAGGISFFWLLEGIIPLFRFRYNKWKHALVNIFFTLTTAVVNFLFAVLIVKTSDWATAHHFGILYLATMPLWLTLLLGLLLLDLIGAYWIHYIEHKIKWMWKFHMVHHADTHVDTTTANRHHPGESVFRAVFTLLAVFVCGAPVWLVMVYQSMSALLSQFNHANIRFPRTLNRVLNWVIVSPDMHKVHHHYVRPQTDSNYGNIFSIWDHLFGTYNNTAVDGLHYGLDVLDEKRDEELSYQMGLPFNQKIKTDY</sequence>
<evidence type="ECO:0000256" key="3">
    <source>
        <dbReference type="ARBA" id="ARBA00022989"/>
    </source>
</evidence>
<proteinExistence type="predicted"/>
<dbReference type="GO" id="GO:0050479">
    <property type="term" value="F:glyceryl-ether monooxygenase activity"/>
    <property type="evidence" value="ECO:0007669"/>
    <property type="project" value="TreeGrafter"/>
</dbReference>
<dbReference type="AlphaFoldDB" id="A0A8X8IHC4"/>
<feature type="transmembrane region" description="Helical" evidence="7">
    <location>
        <begin position="82"/>
        <end position="110"/>
    </location>
</feature>
<organism evidence="9 10">
    <name type="scientific">Hydrobacter penzbergensis</name>
    <dbReference type="NCBI Taxonomy" id="1235997"/>
    <lineage>
        <taxon>Bacteria</taxon>
        <taxon>Pseudomonadati</taxon>
        <taxon>Bacteroidota</taxon>
        <taxon>Chitinophagia</taxon>
        <taxon>Chitinophagales</taxon>
        <taxon>Chitinophagaceae</taxon>
        <taxon>Hydrobacter</taxon>
    </lineage>
</organism>
<feature type="domain" description="Fatty acid hydroxylase" evidence="8">
    <location>
        <begin position="97"/>
        <end position="233"/>
    </location>
</feature>
<evidence type="ECO:0000313" key="10">
    <source>
        <dbReference type="Proteomes" id="UP000198711"/>
    </source>
</evidence>
<reference evidence="9 10" key="1">
    <citation type="submission" date="2016-10" db="EMBL/GenBank/DDBJ databases">
        <authorList>
            <person name="Varghese N."/>
            <person name="Submissions S."/>
        </authorList>
    </citation>
    <scope>NUCLEOTIDE SEQUENCE [LARGE SCALE GENOMIC DNA]</scope>
    <source>
        <strain evidence="9 10">DSM 25353</strain>
    </source>
</reference>
<keyword evidence="5" id="KW-0443">Lipid metabolism</keyword>
<dbReference type="PANTHER" id="PTHR21624:SF1">
    <property type="entry name" value="ALKYLGLYCEROL MONOOXYGENASE"/>
    <property type="match status" value="1"/>
</dbReference>
<feature type="transmembrane region" description="Helical" evidence="7">
    <location>
        <begin position="20"/>
        <end position="38"/>
    </location>
</feature>
<dbReference type="PANTHER" id="PTHR21624">
    <property type="entry name" value="STEROL DESATURASE-RELATED PROTEIN"/>
    <property type="match status" value="1"/>
</dbReference>
<evidence type="ECO:0000256" key="7">
    <source>
        <dbReference type="SAM" id="Phobius"/>
    </source>
</evidence>
<comment type="caution">
    <text evidence="9">The sequence shown here is derived from an EMBL/GenBank/DDBJ whole genome shotgun (WGS) entry which is preliminary data.</text>
</comment>
<evidence type="ECO:0000313" key="9">
    <source>
        <dbReference type="EMBL" id="SDX35218.1"/>
    </source>
</evidence>
<keyword evidence="6 7" id="KW-0472">Membrane</keyword>
<evidence type="ECO:0000256" key="6">
    <source>
        <dbReference type="ARBA" id="ARBA00023136"/>
    </source>
</evidence>
<dbReference type="EMBL" id="FNNO01000014">
    <property type="protein sequence ID" value="SDX35218.1"/>
    <property type="molecule type" value="Genomic_DNA"/>
</dbReference>
<keyword evidence="3 7" id="KW-1133">Transmembrane helix</keyword>
<evidence type="ECO:0000256" key="5">
    <source>
        <dbReference type="ARBA" id="ARBA00023098"/>
    </source>
</evidence>
<dbReference type="GO" id="GO:0005506">
    <property type="term" value="F:iron ion binding"/>
    <property type="evidence" value="ECO:0007669"/>
    <property type="project" value="InterPro"/>
</dbReference>
<evidence type="ECO:0000256" key="1">
    <source>
        <dbReference type="ARBA" id="ARBA00004127"/>
    </source>
</evidence>
<evidence type="ECO:0000256" key="2">
    <source>
        <dbReference type="ARBA" id="ARBA00022692"/>
    </source>
</evidence>
<dbReference type="GO" id="GO:0006643">
    <property type="term" value="P:membrane lipid metabolic process"/>
    <property type="evidence" value="ECO:0007669"/>
    <property type="project" value="TreeGrafter"/>
</dbReference>
<accession>A0A8X8IHC4</accession>
<dbReference type="GO" id="GO:0012505">
    <property type="term" value="C:endomembrane system"/>
    <property type="evidence" value="ECO:0007669"/>
    <property type="project" value="UniProtKB-SubCell"/>
</dbReference>
<dbReference type="InterPro" id="IPR051689">
    <property type="entry name" value="Sterol_desaturase/TMEM195"/>
</dbReference>
<dbReference type="GO" id="GO:0008610">
    <property type="term" value="P:lipid biosynthetic process"/>
    <property type="evidence" value="ECO:0007669"/>
    <property type="project" value="InterPro"/>
</dbReference>
<dbReference type="Pfam" id="PF04116">
    <property type="entry name" value="FA_hydroxylase"/>
    <property type="match status" value="1"/>
</dbReference>